<evidence type="ECO:0000313" key="2">
    <source>
        <dbReference type="EMBL" id="WGK68141.1"/>
    </source>
</evidence>
<evidence type="ECO:0000259" key="1">
    <source>
        <dbReference type="PROSITE" id="PS51832"/>
    </source>
</evidence>
<evidence type="ECO:0000313" key="3">
    <source>
        <dbReference type="Proteomes" id="UP001228690"/>
    </source>
</evidence>
<dbReference type="CDD" id="cd00077">
    <property type="entry name" value="HDc"/>
    <property type="match status" value="1"/>
</dbReference>
<proteinExistence type="predicted"/>
<reference evidence="2 3" key="1">
    <citation type="submission" date="2023-04" db="EMBL/GenBank/DDBJ databases">
        <title>Spirochaete genome identified in red abalone sample constitutes a novel genus.</title>
        <authorList>
            <person name="Sharma S.P."/>
            <person name="Purcell C.M."/>
            <person name="Hyde J.R."/>
            <person name="Severin A.J."/>
        </authorList>
    </citation>
    <scope>NUCLEOTIDE SEQUENCE [LARGE SCALE GENOMIC DNA]</scope>
    <source>
        <strain evidence="2 3">SP-2023</strain>
    </source>
</reference>
<dbReference type="InterPro" id="IPR037522">
    <property type="entry name" value="HD_GYP_dom"/>
</dbReference>
<keyword evidence="3" id="KW-1185">Reference proteome</keyword>
<dbReference type="Gene3D" id="1.10.3210.10">
    <property type="entry name" value="Hypothetical protein af1432"/>
    <property type="match status" value="1"/>
</dbReference>
<dbReference type="Proteomes" id="UP001228690">
    <property type="component" value="Chromosome"/>
</dbReference>
<gene>
    <name evidence="2" type="ORF">P0082_06550</name>
</gene>
<organism evidence="2 3">
    <name type="scientific">Candidatus Haliotispira prima</name>
    <dbReference type="NCBI Taxonomy" id="3034016"/>
    <lineage>
        <taxon>Bacteria</taxon>
        <taxon>Pseudomonadati</taxon>
        <taxon>Spirochaetota</taxon>
        <taxon>Spirochaetia</taxon>
        <taxon>Spirochaetales</taxon>
        <taxon>Spirochaetaceae</taxon>
        <taxon>Candidatus Haliotispira</taxon>
    </lineage>
</organism>
<dbReference type="EMBL" id="CP123443">
    <property type="protein sequence ID" value="WGK68141.1"/>
    <property type="molecule type" value="Genomic_DNA"/>
</dbReference>
<dbReference type="Pfam" id="PF01590">
    <property type="entry name" value="GAF"/>
    <property type="match status" value="1"/>
</dbReference>
<feature type="domain" description="HD-GYP" evidence="1">
    <location>
        <begin position="185"/>
        <end position="409"/>
    </location>
</feature>
<dbReference type="InterPro" id="IPR052020">
    <property type="entry name" value="Cyclic_di-GMP/3'3'-cGAMP_PDE"/>
</dbReference>
<dbReference type="InterPro" id="IPR029016">
    <property type="entry name" value="GAF-like_dom_sf"/>
</dbReference>
<dbReference type="Pfam" id="PF01966">
    <property type="entry name" value="HD"/>
    <property type="match status" value="1"/>
</dbReference>
<dbReference type="SMART" id="SM00471">
    <property type="entry name" value="HDc"/>
    <property type="match status" value="1"/>
</dbReference>
<sequence length="410" mass="46650">MTIDKKLDLILEIDQKLNQTQDVELLLDQILYEARMAVRADAGSIYTVENNRLCIRSAQNDTLDKDKPENERSKYLSITLDIDDSTISGYAASHGEMINISDMYKIDNSAPYQFSSRFDEETGYHTKSSISFPLITNQNEVLGVLQLLNAQDGDEGREEVIAFRKEDEAFLGHYAAVATVALQRAKMTRAILMRMIRTASLRDPKETGAHVNRVGTFAVEVYKSWAKRRNLGLTETMRYCDNLRMAAMLHDVGKVGISDVILKKPARLTEEEFRVMQGHTVIGAELFRNKESELDAVARNIALRHHENWDGSGYPGYVDEDTWEPLALDENGKNQGLKGEEIPIEARIVALCDVFDALSSVRVYKDSWSKEEVREELQNSKGSKFDPELVEIFLEIYPIIEQIQNHYKDD</sequence>
<dbReference type="Gene3D" id="3.30.450.40">
    <property type="match status" value="1"/>
</dbReference>
<accession>A0ABY8ME76</accession>
<dbReference type="InterPro" id="IPR003018">
    <property type="entry name" value="GAF"/>
</dbReference>
<dbReference type="PROSITE" id="PS51832">
    <property type="entry name" value="HD_GYP"/>
    <property type="match status" value="1"/>
</dbReference>
<dbReference type="SUPFAM" id="SSF109604">
    <property type="entry name" value="HD-domain/PDEase-like"/>
    <property type="match status" value="1"/>
</dbReference>
<dbReference type="PANTHER" id="PTHR45228:SF4">
    <property type="entry name" value="LIPOPROTEIN"/>
    <property type="match status" value="1"/>
</dbReference>
<dbReference type="InterPro" id="IPR006674">
    <property type="entry name" value="HD_domain"/>
</dbReference>
<dbReference type="PANTHER" id="PTHR45228">
    <property type="entry name" value="CYCLIC DI-GMP PHOSPHODIESTERASE TM_0186-RELATED"/>
    <property type="match status" value="1"/>
</dbReference>
<dbReference type="InterPro" id="IPR003607">
    <property type="entry name" value="HD/PDEase_dom"/>
</dbReference>
<dbReference type="SUPFAM" id="SSF55781">
    <property type="entry name" value="GAF domain-like"/>
    <property type="match status" value="1"/>
</dbReference>
<dbReference type="SMART" id="SM00065">
    <property type="entry name" value="GAF"/>
    <property type="match status" value="1"/>
</dbReference>
<dbReference type="RefSeq" id="WP_326926307.1">
    <property type="nucleotide sequence ID" value="NZ_CP123443.1"/>
</dbReference>
<name>A0ABY8ME76_9SPIO</name>
<protein>
    <submittedName>
        <fullName evidence="2">HD domain-containing protein</fullName>
    </submittedName>
</protein>